<dbReference type="Gene3D" id="3.30.420.260">
    <property type="match status" value="1"/>
</dbReference>
<comment type="caution">
    <text evidence="1">The sequence shown here is derived from an EMBL/GenBank/DDBJ whole genome shotgun (WGS) entry which is preliminary data.</text>
</comment>
<dbReference type="CDD" id="cd24013">
    <property type="entry name" value="ASKHA_ATPase_BT3980-like"/>
    <property type="match status" value="1"/>
</dbReference>
<organism evidence="1 2">
    <name type="scientific">Fulvivirga sediminis</name>
    <dbReference type="NCBI Taxonomy" id="2803949"/>
    <lineage>
        <taxon>Bacteria</taxon>
        <taxon>Pseudomonadati</taxon>
        <taxon>Bacteroidota</taxon>
        <taxon>Cytophagia</taxon>
        <taxon>Cytophagales</taxon>
        <taxon>Fulvivirgaceae</taxon>
        <taxon>Fulvivirga</taxon>
    </lineage>
</organism>
<dbReference type="Pfam" id="PF12864">
    <property type="entry name" value="DUF3822"/>
    <property type="match status" value="1"/>
</dbReference>
<accession>A0A937F4H1</accession>
<dbReference type="EMBL" id="JAESIY010000004">
    <property type="protein sequence ID" value="MBL3656207.1"/>
    <property type="molecule type" value="Genomic_DNA"/>
</dbReference>
<dbReference type="Proteomes" id="UP000659388">
    <property type="component" value="Unassembled WGS sequence"/>
</dbReference>
<evidence type="ECO:0000313" key="1">
    <source>
        <dbReference type="EMBL" id="MBL3656207.1"/>
    </source>
</evidence>
<name>A0A937F4H1_9BACT</name>
<gene>
    <name evidence="1" type="ORF">JL102_08700</name>
</gene>
<dbReference type="RefSeq" id="WP_202243998.1">
    <property type="nucleotide sequence ID" value="NZ_JAESIY010000004.1"/>
</dbReference>
<dbReference type="InterPro" id="IPR024213">
    <property type="entry name" value="DUF3822"/>
</dbReference>
<protein>
    <submittedName>
        <fullName evidence="1">DUF3822 family protein</fullName>
    </submittedName>
</protein>
<proteinExistence type="predicted"/>
<sequence>MDTTTASYKLIKKIKDEKFDVDKLHLYNLMVQIGIRDLQVAVVDSTSNRTLLLEDYVLASVKTHSQFLDILQALFEEHHLLMAGFWKNVRISLKNSKFSLVPSSLFVKEAAIDYLRLNSKVNTDIEEVLYYKHIKSDAICIFAVNRNLYNWAKGLYPNADVGFIHQSSALIEGITNFEQSNKKNTLYLYIDRFKLHILTLKNNKLEYYNQFTIKQFNDYIKYIMLVMKGLQKNQQKSDVVLWGYIGKQSPHYQEFYKFIKNISFGDRPSYLNFGYLFDELQDHHYFDLYSIHLCD</sequence>
<dbReference type="Gene3D" id="3.30.420.250">
    <property type="match status" value="1"/>
</dbReference>
<evidence type="ECO:0000313" key="2">
    <source>
        <dbReference type="Proteomes" id="UP000659388"/>
    </source>
</evidence>
<dbReference type="AlphaFoldDB" id="A0A937F4H1"/>
<keyword evidence="2" id="KW-1185">Reference proteome</keyword>
<reference evidence="1" key="1">
    <citation type="submission" date="2021-01" db="EMBL/GenBank/DDBJ databases">
        <title>Fulvivirga kasyanovii gen. nov., sp nov., a novel member of the phylum Bacteroidetes isolated from seawater in a mussel farm.</title>
        <authorList>
            <person name="Zhao L.-H."/>
            <person name="Wang Z.-J."/>
        </authorList>
    </citation>
    <scope>NUCLEOTIDE SEQUENCE</scope>
    <source>
        <strain evidence="1">2943</strain>
    </source>
</reference>